<evidence type="ECO:0000313" key="2">
    <source>
        <dbReference type="Proteomes" id="UP000615446"/>
    </source>
</evidence>
<accession>A0A8H3M4K1</accession>
<evidence type="ECO:0008006" key="3">
    <source>
        <dbReference type="Google" id="ProtNLM"/>
    </source>
</evidence>
<dbReference type="OrthoDB" id="2394875at2759"/>
<organism evidence="1 2">
    <name type="scientific">Rhizophagus clarus</name>
    <dbReference type="NCBI Taxonomy" id="94130"/>
    <lineage>
        <taxon>Eukaryota</taxon>
        <taxon>Fungi</taxon>
        <taxon>Fungi incertae sedis</taxon>
        <taxon>Mucoromycota</taxon>
        <taxon>Glomeromycotina</taxon>
        <taxon>Glomeromycetes</taxon>
        <taxon>Glomerales</taxon>
        <taxon>Glomeraceae</taxon>
        <taxon>Rhizophagus</taxon>
    </lineage>
</organism>
<dbReference type="SUPFAM" id="SSF52047">
    <property type="entry name" value="RNI-like"/>
    <property type="match status" value="1"/>
</dbReference>
<protein>
    <recommendedName>
        <fullName evidence="3">F-box domain-containing protein</fullName>
    </recommendedName>
</protein>
<proteinExistence type="predicted"/>
<dbReference type="EMBL" id="BLAL01000261">
    <property type="protein sequence ID" value="GES97885.1"/>
    <property type="molecule type" value="Genomic_DNA"/>
</dbReference>
<gene>
    <name evidence="1" type="ORF">RCL2_002445300</name>
</gene>
<dbReference type="InterPro" id="IPR032675">
    <property type="entry name" value="LRR_dom_sf"/>
</dbReference>
<reference evidence="1" key="1">
    <citation type="submission" date="2019-10" db="EMBL/GenBank/DDBJ databases">
        <title>Conservation and host-specific expression of non-tandemly repeated heterogenous ribosome RNA gene in arbuscular mycorrhizal fungi.</title>
        <authorList>
            <person name="Maeda T."/>
            <person name="Kobayashi Y."/>
            <person name="Nakagawa T."/>
            <person name="Ezawa T."/>
            <person name="Yamaguchi K."/>
            <person name="Bino T."/>
            <person name="Nishimoto Y."/>
            <person name="Shigenobu S."/>
            <person name="Kawaguchi M."/>
        </authorList>
    </citation>
    <scope>NUCLEOTIDE SEQUENCE</scope>
    <source>
        <strain evidence="1">HR1</strain>
    </source>
</reference>
<dbReference type="Proteomes" id="UP000615446">
    <property type="component" value="Unassembled WGS sequence"/>
</dbReference>
<comment type="caution">
    <text evidence="1">The sequence shown here is derived from an EMBL/GenBank/DDBJ whole genome shotgun (WGS) entry which is preliminary data.</text>
</comment>
<dbReference type="Gene3D" id="3.80.10.10">
    <property type="entry name" value="Ribonuclease Inhibitor"/>
    <property type="match status" value="1"/>
</dbReference>
<sequence>MSQLNADCLNYILKYLEDEKSTLFSCVLVNRFWCELSLRILWRNTKNYNEQTYNTLISYLPKESKNCLSNKMKSPTGKIPIFNYASFCKVLSIKHVQLMIKRHIKNQHTVLSLPLKNIRDIMVQEIFPSFYPEARDCLKNLSELHCGSCISSEIFYQLSQLCQNILLLDINHDSHSGTLDGLAHLISVQRNLKHFILIQYFNNLNKNITSLITKLPNTLIKLNLCKYNRVLSLLFITKFLNLQELEFEIRNSFIDFDKLSYVIFPHLQILNFKISRPNSKSLTRFLENNGRNLKEFCTYETDNTINLAISKFCINLRKLSVGFISNELEMLETFGIVLKSCNYLKSIKIYHRGKFLKEVWRVIVKHSLENISEVILHHYNCKISADFLQKELVSYFTSWGSREPLTLLSLVIICNHCKKCLDENEENMKVIKECIKLVGVIKNYNIIKFVVYSEGWARKN</sequence>
<name>A0A8H3M4K1_9GLOM</name>
<evidence type="ECO:0000313" key="1">
    <source>
        <dbReference type="EMBL" id="GES97885.1"/>
    </source>
</evidence>
<dbReference type="AlphaFoldDB" id="A0A8H3M4K1"/>